<evidence type="ECO:0000313" key="1">
    <source>
        <dbReference type="EMBL" id="KAJ8443046.1"/>
    </source>
</evidence>
<evidence type="ECO:0000313" key="2">
    <source>
        <dbReference type="Proteomes" id="UP001153076"/>
    </source>
</evidence>
<reference evidence="1" key="1">
    <citation type="submission" date="2022-04" db="EMBL/GenBank/DDBJ databases">
        <title>Carnegiea gigantea Genome sequencing and assembly v2.</title>
        <authorList>
            <person name="Copetti D."/>
            <person name="Sanderson M.J."/>
            <person name="Burquez A."/>
            <person name="Wojciechowski M.F."/>
        </authorList>
    </citation>
    <scope>NUCLEOTIDE SEQUENCE</scope>
    <source>
        <strain evidence="1">SGP5-SGP5p</strain>
        <tissue evidence="1">Aerial part</tissue>
    </source>
</reference>
<keyword evidence="2" id="KW-1185">Reference proteome</keyword>
<sequence length="232" mass="25908">MVTGIEEARKRLSLTVEEETIIECDEEAADNKTEQISLCFWGKLHTEGYFNANAMKTVLKNFVGCDESSLLCAADKLVNLQVDVDITKPLQRGMHVLVDDESDLQYEDWLQGSLIKPTRCNIEALNQEEKRLFLTYHNGNASTMSTKKLTFDGTHDKSASSLTQGGDSPRLDDMVVDDAWLLQPGNEAFIRKLIDQGKAPSGEWKARLISDEEVSSEVSVPVEVARQPCQEP</sequence>
<proteinExistence type="predicted"/>
<organism evidence="1 2">
    <name type="scientific">Carnegiea gigantea</name>
    <dbReference type="NCBI Taxonomy" id="171969"/>
    <lineage>
        <taxon>Eukaryota</taxon>
        <taxon>Viridiplantae</taxon>
        <taxon>Streptophyta</taxon>
        <taxon>Embryophyta</taxon>
        <taxon>Tracheophyta</taxon>
        <taxon>Spermatophyta</taxon>
        <taxon>Magnoliopsida</taxon>
        <taxon>eudicotyledons</taxon>
        <taxon>Gunneridae</taxon>
        <taxon>Pentapetalae</taxon>
        <taxon>Caryophyllales</taxon>
        <taxon>Cactineae</taxon>
        <taxon>Cactaceae</taxon>
        <taxon>Cactoideae</taxon>
        <taxon>Echinocereeae</taxon>
        <taxon>Carnegiea</taxon>
    </lineage>
</organism>
<protein>
    <submittedName>
        <fullName evidence="1">Uncharacterized protein</fullName>
    </submittedName>
</protein>
<gene>
    <name evidence="1" type="ORF">Cgig2_004251</name>
</gene>
<comment type="caution">
    <text evidence="1">The sequence shown here is derived from an EMBL/GenBank/DDBJ whole genome shotgun (WGS) entry which is preliminary data.</text>
</comment>
<accession>A0A9Q1KHP9</accession>
<dbReference type="EMBL" id="JAKOGI010000127">
    <property type="protein sequence ID" value="KAJ8443046.1"/>
    <property type="molecule type" value="Genomic_DNA"/>
</dbReference>
<dbReference type="AlphaFoldDB" id="A0A9Q1KHP9"/>
<dbReference type="Proteomes" id="UP001153076">
    <property type="component" value="Unassembled WGS sequence"/>
</dbReference>
<name>A0A9Q1KHP9_9CARY</name>